<organism evidence="2 3">
    <name type="scientific">Salipaludibacillus neizhouensis</name>
    <dbReference type="NCBI Taxonomy" id="885475"/>
    <lineage>
        <taxon>Bacteria</taxon>
        <taxon>Bacillati</taxon>
        <taxon>Bacillota</taxon>
        <taxon>Bacilli</taxon>
        <taxon>Bacillales</taxon>
        <taxon>Bacillaceae</taxon>
    </lineage>
</organism>
<gene>
    <name evidence="2" type="ORF">CR203_00985</name>
</gene>
<keyword evidence="1" id="KW-1133">Transmembrane helix</keyword>
<keyword evidence="3" id="KW-1185">Reference proteome</keyword>
<sequence>MGHLFVRMCMLLSILMFGFILGIIYQNEGLALYQSNFEVIEEEEVENVQNPNAEKEDEPLFTLKEKESNIIDMEDDNGIVVYDGEGGDEEFHQKITHESSTYGGEESSLLFSEMGERTSGMFESVFQGLFRTVE</sequence>
<evidence type="ECO:0000256" key="1">
    <source>
        <dbReference type="SAM" id="Phobius"/>
    </source>
</evidence>
<accession>A0A3A9K800</accession>
<dbReference type="RefSeq" id="WP_110936703.1">
    <property type="nucleotide sequence ID" value="NZ_KZ614146.1"/>
</dbReference>
<keyword evidence="1" id="KW-0472">Membrane</keyword>
<protein>
    <submittedName>
        <fullName evidence="2">Uncharacterized protein</fullName>
    </submittedName>
</protein>
<reference evidence="2 3" key="1">
    <citation type="submission" date="2017-10" db="EMBL/GenBank/DDBJ databases">
        <title>Bacillus sp. nov., a halophilic bacterium isolated from a Keqin Lake.</title>
        <authorList>
            <person name="Wang H."/>
        </authorList>
    </citation>
    <scope>NUCLEOTIDE SEQUENCE [LARGE SCALE GENOMIC DNA]</scope>
    <source>
        <strain evidence="2 3">KCTC 13187</strain>
    </source>
</reference>
<name>A0A3A9K800_9BACI</name>
<proteinExistence type="predicted"/>
<dbReference type="EMBL" id="PDOE01000001">
    <property type="protein sequence ID" value="RKL68657.1"/>
    <property type="molecule type" value="Genomic_DNA"/>
</dbReference>
<dbReference type="AlphaFoldDB" id="A0A3A9K800"/>
<evidence type="ECO:0000313" key="3">
    <source>
        <dbReference type="Proteomes" id="UP000281498"/>
    </source>
</evidence>
<dbReference type="OrthoDB" id="2971722at2"/>
<feature type="transmembrane region" description="Helical" evidence="1">
    <location>
        <begin position="5"/>
        <end position="25"/>
    </location>
</feature>
<keyword evidence="1" id="KW-0812">Transmembrane</keyword>
<dbReference type="Proteomes" id="UP000281498">
    <property type="component" value="Unassembled WGS sequence"/>
</dbReference>
<evidence type="ECO:0000313" key="2">
    <source>
        <dbReference type="EMBL" id="RKL68657.1"/>
    </source>
</evidence>
<comment type="caution">
    <text evidence="2">The sequence shown here is derived from an EMBL/GenBank/DDBJ whole genome shotgun (WGS) entry which is preliminary data.</text>
</comment>